<feature type="non-terminal residue" evidence="1">
    <location>
        <position position="1"/>
    </location>
</feature>
<proteinExistence type="predicted"/>
<evidence type="ECO:0000313" key="1">
    <source>
        <dbReference type="EMBL" id="GFD12726.1"/>
    </source>
</evidence>
<organism evidence="1">
    <name type="scientific">Tanacetum cinerariifolium</name>
    <name type="common">Dalmatian daisy</name>
    <name type="synonym">Chrysanthemum cinerariifolium</name>
    <dbReference type="NCBI Taxonomy" id="118510"/>
    <lineage>
        <taxon>Eukaryota</taxon>
        <taxon>Viridiplantae</taxon>
        <taxon>Streptophyta</taxon>
        <taxon>Embryophyta</taxon>
        <taxon>Tracheophyta</taxon>
        <taxon>Spermatophyta</taxon>
        <taxon>Magnoliopsida</taxon>
        <taxon>eudicotyledons</taxon>
        <taxon>Gunneridae</taxon>
        <taxon>Pentapetalae</taxon>
        <taxon>asterids</taxon>
        <taxon>campanulids</taxon>
        <taxon>Asterales</taxon>
        <taxon>Asteraceae</taxon>
        <taxon>Asteroideae</taxon>
        <taxon>Anthemideae</taxon>
        <taxon>Anthemidinae</taxon>
        <taxon>Tanacetum</taxon>
    </lineage>
</organism>
<sequence length="112" mass="11075">AVAQQHPGRVDAEVVVVGREQVELAVAVDVGHRNAAGTTVGARAREAELELIGEGVRVAGEVQLRGAGSAARERGSWAGAGAAGQHGEAHGDGVAAEQRLGGVAGVVDKAVG</sequence>
<dbReference type="EMBL" id="BKCJ011267585">
    <property type="protein sequence ID" value="GFD12726.1"/>
    <property type="molecule type" value="Genomic_DNA"/>
</dbReference>
<comment type="caution">
    <text evidence="1">The sequence shown here is derived from an EMBL/GenBank/DDBJ whole genome shotgun (WGS) entry which is preliminary data.</text>
</comment>
<accession>A0A699TUI0</accession>
<gene>
    <name evidence="1" type="ORF">Tci_884695</name>
</gene>
<feature type="non-terminal residue" evidence="1">
    <location>
        <position position="112"/>
    </location>
</feature>
<reference evidence="1" key="1">
    <citation type="journal article" date="2019" name="Sci. Rep.">
        <title>Draft genome of Tanacetum cinerariifolium, the natural source of mosquito coil.</title>
        <authorList>
            <person name="Yamashiro T."/>
            <person name="Shiraishi A."/>
            <person name="Satake H."/>
            <person name="Nakayama K."/>
        </authorList>
    </citation>
    <scope>NUCLEOTIDE SEQUENCE</scope>
</reference>
<dbReference type="AlphaFoldDB" id="A0A699TUI0"/>
<protein>
    <submittedName>
        <fullName evidence="1">Uncharacterized protein</fullName>
    </submittedName>
</protein>
<name>A0A699TUI0_TANCI</name>